<gene>
    <name evidence="2" type="ORF">F1188_05220</name>
</gene>
<keyword evidence="3" id="KW-1185">Reference proteome</keyword>
<dbReference type="OrthoDB" id="5525831at2"/>
<proteinExistence type="predicted"/>
<dbReference type="SUPFAM" id="SSF53335">
    <property type="entry name" value="S-adenosyl-L-methionine-dependent methyltransferases"/>
    <property type="match status" value="1"/>
</dbReference>
<dbReference type="Gene3D" id="3.40.50.150">
    <property type="entry name" value="Vaccinia Virus protein VP39"/>
    <property type="match status" value="1"/>
</dbReference>
<accession>A0A5M6IEN3</accession>
<organism evidence="2 3">
    <name type="scientific">Roseospira marina</name>
    <dbReference type="NCBI Taxonomy" id="140057"/>
    <lineage>
        <taxon>Bacteria</taxon>
        <taxon>Pseudomonadati</taxon>
        <taxon>Pseudomonadota</taxon>
        <taxon>Alphaproteobacteria</taxon>
        <taxon>Rhodospirillales</taxon>
        <taxon>Rhodospirillaceae</taxon>
        <taxon>Roseospira</taxon>
    </lineage>
</organism>
<reference evidence="2 3" key="1">
    <citation type="submission" date="2019-09" db="EMBL/GenBank/DDBJ databases">
        <title>Genome sequence of Roseospira marina, one of the more divergent members of the non-sulfur purple photosynthetic bacterial family, the Rhodospirillaceae.</title>
        <authorList>
            <person name="Meyer T."/>
            <person name="Kyndt J."/>
        </authorList>
    </citation>
    <scope>NUCLEOTIDE SEQUENCE [LARGE SCALE GENOMIC DNA]</scope>
    <source>
        <strain evidence="2 3">DSM 15113</strain>
    </source>
</reference>
<protein>
    <submittedName>
        <fullName evidence="2">DUF938 domain-containing protein</fullName>
    </submittedName>
</protein>
<comment type="caution">
    <text evidence="2">The sequence shown here is derived from an EMBL/GenBank/DDBJ whole genome shotgun (WGS) entry which is preliminary data.</text>
</comment>
<dbReference type="Pfam" id="PF06080">
    <property type="entry name" value="DUF938"/>
    <property type="match status" value="1"/>
</dbReference>
<dbReference type="InterPro" id="IPR029063">
    <property type="entry name" value="SAM-dependent_MTases_sf"/>
</dbReference>
<evidence type="ECO:0000313" key="3">
    <source>
        <dbReference type="Proteomes" id="UP000324065"/>
    </source>
</evidence>
<evidence type="ECO:0000256" key="1">
    <source>
        <dbReference type="SAM" id="MobiDB-lite"/>
    </source>
</evidence>
<dbReference type="AlphaFoldDB" id="A0A5M6IEN3"/>
<dbReference type="InterPro" id="IPR010342">
    <property type="entry name" value="DUF938"/>
</dbReference>
<evidence type="ECO:0000313" key="2">
    <source>
        <dbReference type="EMBL" id="KAA5606733.1"/>
    </source>
</evidence>
<dbReference type="EMBL" id="VWPJ01000003">
    <property type="protein sequence ID" value="KAA5606733.1"/>
    <property type="molecule type" value="Genomic_DNA"/>
</dbReference>
<dbReference type="PANTHER" id="PTHR20974:SF0">
    <property type="entry name" value="UPF0585 PROTEIN CG18661"/>
    <property type="match status" value="1"/>
</dbReference>
<dbReference type="Proteomes" id="UP000324065">
    <property type="component" value="Unassembled WGS sequence"/>
</dbReference>
<dbReference type="PANTHER" id="PTHR20974">
    <property type="entry name" value="UPF0585 PROTEIN CG18661"/>
    <property type="match status" value="1"/>
</dbReference>
<sequence>MPSPQPSEPINAPVVPPATGTPYPHAPAAVRNRGPIGEVLTRVLPPEGTLLEIACGTGEHAAFLAATLPGWHWRPTEADPAMAAGAAARLAAEAPGRVAPVRRFDVRDRPWPAVLTEGVTAILAINLIHIAPWSVTEALMAGARDALPPEGTLILYGPFKQDGRHTAPSNAAFDQSLRARNPAWGVRDLEAVTAEAACHGLAWAETVAMPANNRIVVFRKT</sequence>
<dbReference type="RefSeq" id="WP_150061334.1">
    <property type="nucleotide sequence ID" value="NZ_JACHII010000005.1"/>
</dbReference>
<feature type="region of interest" description="Disordered" evidence="1">
    <location>
        <begin position="1"/>
        <end position="30"/>
    </location>
</feature>
<name>A0A5M6IEN3_9PROT</name>